<evidence type="ECO:0000256" key="1">
    <source>
        <dbReference type="ARBA" id="ARBA00001946"/>
    </source>
</evidence>
<dbReference type="OrthoDB" id="9787476at2"/>
<evidence type="ECO:0000313" key="3">
    <source>
        <dbReference type="EMBL" id="RXI79534.1"/>
    </source>
</evidence>
<evidence type="ECO:0000313" key="4">
    <source>
        <dbReference type="Proteomes" id="UP000290602"/>
    </source>
</evidence>
<dbReference type="InterPro" id="IPR000086">
    <property type="entry name" value="NUDIX_hydrolase_dom"/>
</dbReference>
<name>A0A4Q0VJH5_9LACO</name>
<evidence type="ECO:0000256" key="2">
    <source>
        <dbReference type="ARBA" id="ARBA00022801"/>
    </source>
</evidence>
<dbReference type="GO" id="GO:0016787">
    <property type="term" value="F:hydrolase activity"/>
    <property type="evidence" value="ECO:0007669"/>
    <property type="project" value="UniProtKB-KW"/>
</dbReference>
<dbReference type="InterPro" id="IPR020084">
    <property type="entry name" value="NUDIX_hydrolase_CS"/>
</dbReference>
<accession>A0A4Q0VJH5</accession>
<keyword evidence="2" id="KW-0378">Hydrolase</keyword>
<dbReference type="PROSITE" id="PS51462">
    <property type="entry name" value="NUDIX"/>
    <property type="match status" value="1"/>
</dbReference>
<dbReference type="PANTHER" id="PTHR43046:SF2">
    <property type="entry name" value="8-OXO-DGTP DIPHOSPHATASE-RELATED"/>
    <property type="match status" value="1"/>
</dbReference>
<organism evidence="3 4">
    <name type="scientific">Levilactobacillus suantsaii</name>
    <dbReference type="NCBI Taxonomy" id="2292255"/>
    <lineage>
        <taxon>Bacteria</taxon>
        <taxon>Bacillati</taxon>
        <taxon>Bacillota</taxon>
        <taxon>Bacilli</taxon>
        <taxon>Lactobacillales</taxon>
        <taxon>Lactobacillaceae</taxon>
        <taxon>Levilactobacillus</taxon>
    </lineage>
</organism>
<dbReference type="RefSeq" id="WP_129031424.1">
    <property type="nucleotide sequence ID" value="NZ_CP059603.1"/>
</dbReference>
<keyword evidence="4" id="KW-1185">Reference proteome</keyword>
<dbReference type="Proteomes" id="UP000290602">
    <property type="component" value="Unassembled WGS sequence"/>
</dbReference>
<dbReference type="Pfam" id="PF00293">
    <property type="entry name" value="NUDIX"/>
    <property type="match status" value="1"/>
</dbReference>
<dbReference type="AlphaFoldDB" id="A0A4Q0VJH5"/>
<sequence length="144" mass="15764">MGYVLNLRQVVGSQPLIVVGAAALVVQADQLLLVKRRDNQLWGLPAGSKELDESLVTTASRELHEETGLVGQHPKLLTVVSGPNMQYRYPNGDQIDSVTAVYALTATGTVQTSNETSQVQYFSRQDLPVDLTPITKQILTELKF</sequence>
<dbReference type="PANTHER" id="PTHR43046">
    <property type="entry name" value="GDP-MANNOSE MANNOSYL HYDROLASE"/>
    <property type="match status" value="1"/>
</dbReference>
<dbReference type="Gene3D" id="3.90.79.10">
    <property type="entry name" value="Nucleoside Triphosphate Pyrophosphohydrolase"/>
    <property type="match status" value="1"/>
</dbReference>
<dbReference type="InterPro" id="IPR015797">
    <property type="entry name" value="NUDIX_hydrolase-like_dom_sf"/>
</dbReference>
<dbReference type="PROSITE" id="PS00893">
    <property type="entry name" value="NUDIX_BOX"/>
    <property type="match status" value="1"/>
</dbReference>
<reference evidence="3 4" key="1">
    <citation type="submission" date="2018-08" db="EMBL/GenBank/DDBJ databases">
        <title>Lactobacillus suantsai sp. nov., isolated from traditional fermented suan-tsai in Taiwan.</title>
        <authorList>
            <person name="Huang C.-H."/>
        </authorList>
    </citation>
    <scope>NUCLEOTIDE SEQUENCE [LARGE SCALE GENOMIC DNA]</scope>
    <source>
        <strain evidence="3 4">BCRC 12945</strain>
    </source>
</reference>
<dbReference type="SUPFAM" id="SSF55811">
    <property type="entry name" value="Nudix"/>
    <property type="match status" value="1"/>
</dbReference>
<gene>
    <name evidence="3" type="ORF">DXH47_02075</name>
</gene>
<dbReference type="EMBL" id="QXIL01000003">
    <property type="protein sequence ID" value="RXI79534.1"/>
    <property type="molecule type" value="Genomic_DNA"/>
</dbReference>
<comment type="cofactor">
    <cofactor evidence="1">
        <name>Mg(2+)</name>
        <dbReference type="ChEBI" id="CHEBI:18420"/>
    </cofactor>
</comment>
<proteinExistence type="predicted"/>
<comment type="caution">
    <text evidence="3">The sequence shown here is derived from an EMBL/GenBank/DDBJ whole genome shotgun (WGS) entry which is preliminary data.</text>
</comment>
<protein>
    <submittedName>
        <fullName evidence="3">NUDIX domain-containing protein</fullName>
    </submittedName>
</protein>